<dbReference type="GeneID" id="78508120"/>
<evidence type="ECO:0000313" key="4">
    <source>
        <dbReference type="EMBL" id="SNV05342.1"/>
    </source>
</evidence>
<dbReference type="InterPro" id="IPR029069">
    <property type="entry name" value="HotDog_dom_sf"/>
</dbReference>
<evidence type="ECO:0000256" key="2">
    <source>
        <dbReference type="ARBA" id="ARBA00022801"/>
    </source>
</evidence>
<dbReference type="eggNOG" id="COG2050">
    <property type="taxonomic scope" value="Bacteria"/>
</dbReference>
<dbReference type="EC" id="3.1.2.-" evidence="4"/>
<keyword evidence="2 4" id="KW-0378">Hydrolase</keyword>
<protein>
    <submittedName>
        <fullName evidence="4">Acyl-coenzyme A thioesterase PaaI</fullName>
        <ecNumber evidence="4">3.1.2.-</ecNumber>
    </submittedName>
</protein>
<dbReference type="PANTHER" id="PTHR21660:SF1">
    <property type="entry name" value="ACYL-COENZYME A THIOESTERASE 13"/>
    <property type="match status" value="1"/>
</dbReference>
<gene>
    <name evidence="4" type="primary">paaI</name>
    <name evidence="4" type="ORF">SAMEA4364220_02140</name>
</gene>
<sequence length="142" mass="15521">MNKTYDDKSVSDYINHFYDDNPFTNHLGVDIISINEGKVSVALKIKHEHTNVYGIAHGGVIMSLCDMAMGAACLSMSKKVVTIDMNINIIKSIAQEDTALVKGCIIHNGKSTIVAECEVFNTAKKLCAKARGTFFVIGPIRQ</sequence>
<dbReference type="InterPro" id="IPR003736">
    <property type="entry name" value="PAAI_dom"/>
</dbReference>
<reference evidence="4 5" key="1">
    <citation type="submission" date="2017-06" db="EMBL/GenBank/DDBJ databases">
        <authorList>
            <consortium name="Pathogen Informatics"/>
        </authorList>
    </citation>
    <scope>NUCLEOTIDE SEQUENCE [LARGE SCALE GENOMIC DNA]</scope>
    <source>
        <strain evidence="4 5">NCTC10570</strain>
    </source>
</reference>
<dbReference type="Proteomes" id="UP000215383">
    <property type="component" value="Chromosome 1"/>
</dbReference>
<dbReference type="Pfam" id="PF03061">
    <property type="entry name" value="4HBT"/>
    <property type="match status" value="1"/>
</dbReference>
<dbReference type="SUPFAM" id="SSF54637">
    <property type="entry name" value="Thioesterase/thiol ester dehydrase-isomerase"/>
    <property type="match status" value="1"/>
</dbReference>
<evidence type="ECO:0000259" key="3">
    <source>
        <dbReference type="Pfam" id="PF03061"/>
    </source>
</evidence>
<keyword evidence="5" id="KW-1185">Reference proteome</keyword>
<dbReference type="Gene3D" id="3.10.129.10">
    <property type="entry name" value="Hotdog Thioesterase"/>
    <property type="match status" value="1"/>
</dbReference>
<feature type="domain" description="Thioesterase" evidence="3">
    <location>
        <begin position="53"/>
        <end position="127"/>
    </location>
</feature>
<name>A0A239U664_9FIRM</name>
<evidence type="ECO:0000313" key="5">
    <source>
        <dbReference type="Proteomes" id="UP000215383"/>
    </source>
</evidence>
<dbReference type="InterPro" id="IPR039298">
    <property type="entry name" value="ACOT13"/>
</dbReference>
<accession>A0A239U664</accession>
<dbReference type="EMBL" id="LT906446">
    <property type="protein sequence ID" value="SNV05342.1"/>
    <property type="molecule type" value="Genomic_DNA"/>
</dbReference>
<dbReference type="PANTHER" id="PTHR21660">
    <property type="entry name" value="THIOESTERASE SUPERFAMILY MEMBER-RELATED"/>
    <property type="match status" value="1"/>
</dbReference>
<dbReference type="AlphaFoldDB" id="A0A239U664"/>
<dbReference type="NCBIfam" id="TIGR00369">
    <property type="entry name" value="unchar_dom_1"/>
    <property type="match status" value="1"/>
</dbReference>
<dbReference type="GO" id="GO:0047617">
    <property type="term" value="F:fatty acyl-CoA hydrolase activity"/>
    <property type="evidence" value="ECO:0007669"/>
    <property type="project" value="InterPro"/>
</dbReference>
<evidence type="ECO:0000256" key="1">
    <source>
        <dbReference type="ARBA" id="ARBA00008324"/>
    </source>
</evidence>
<organism evidence="4 5">
    <name type="scientific">Megamonas hypermegale</name>
    <dbReference type="NCBI Taxonomy" id="158847"/>
    <lineage>
        <taxon>Bacteria</taxon>
        <taxon>Bacillati</taxon>
        <taxon>Bacillota</taxon>
        <taxon>Negativicutes</taxon>
        <taxon>Selenomonadales</taxon>
        <taxon>Selenomonadaceae</taxon>
        <taxon>Megamonas</taxon>
    </lineage>
</organism>
<dbReference type="CDD" id="cd03443">
    <property type="entry name" value="PaaI_thioesterase"/>
    <property type="match status" value="1"/>
</dbReference>
<dbReference type="RefSeq" id="WP_027890331.1">
    <property type="nucleotide sequence ID" value="NZ_CALXYH010000009.1"/>
</dbReference>
<dbReference type="InterPro" id="IPR006683">
    <property type="entry name" value="Thioestr_dom"/>
</dbReference>
<comment type="similarity">
    <text evidence="1">Belongs to the thioesterase PaaI family.</text>
</comment>
<proteinExistence type="inferred from homology"/>